<name>A0A1X7SI79_AMPQE</name>
<reference evidence="2" key="1">
    <citation type="submission" date="2017-05" db="UniProtKB">
        <authorList>
            <consortium name="EnsemblMetazoa"/>
        </authorList>
    </citation>
    <scope>IDENTIFICATION</scope>
</reference>
<dbReference type="InterPro" id="IPR029071">
    <property type="entry name" value="Ubiquitin-like_domsf"/>
</dbReference>
<dbReference type="EnsemblMetazoa" id="Aqu2.1.01749_001">
    <property type="protein sequence ID" value="Aqu2.1.01749_001"/>
    <property type="gene ID" value="Aqu2.1.01749"/>
</dbReference>
<dbReference type="InterPro" id="IPR045578">
    <property type="entry name" value="USP47_C"/>
</dbReference>
<dbReference type="AlphaFoldDB" id="A0A1X7SI79"/>
<dbReference type="InParanoid" id="A0A1X7SI79"/>
<accession>A0A1X7SI79</accession>
<proteinExistence type="predicted"/>
<dbReference type="SUPFAM" id="SSF54236">
    <property type="entry name" value="Ubiquitin-like"/>
    <property type="match status" value="1"/>
</dbReference>
<evidence type="ECO:0000259" key="1">
    <source>
        <dbReference type="Pfam" id="PF19718"/>
    </source>
</evidence>
<dbReference type="eggNOG" id="KOG4598">
    <property type="taxonomic scope" value="Eukaryota"/>
</dbReference>
<evidence type="ECO:0000313" key="2">
    <source>
        <dbReference type="EnsemblMetazoa" id="Aqu2.1.01749_001"/>
    </source>
</evidence>
<protein>
    <recommendedName>
        <fullName evidence="1">Ubiquitin carboxyl-terminal hydrolase 47 C-terminal domain-containing protein</fullName>
    </recommendedName>
</protein>
<sequence length="219" mass="25365">MYRYVSLHFNSILLDITLPLPVIPQPEATLSSTTNVPEGGMIMEIISINEENKRKIQVQVDKRITLAQLKEKLVPLIGVPAAGFRMYGIRNNKEYEMAGLHETLMDIRSGSKLIVRLGRAIRKGEYRIKLYLLQVNNTDFCKDMMDSIVAKYTPVREFKKQILEEAKVRRIDCDLELDKMRLRDKRGVNPGRIYLDHQVIDTKETYYVEPLKGQSIFSF</sequence>
<dbReference type="Pfam" id="PF19718">
    <property type="entry name" value="USP47_C"/>
    <property type="match status" value="1"/>
</dbReference>
<dbReference type="OrthoDB" id="289038at2759"/>
<organism evidence="2">
    <name type="scientific">Amphimedon queenslandica</name>
    <name type="common">Sponge</name>
    <dbReference type="NCBI Taxonomy" id="400682"/>
    <lineage>
        <taxon>Eukaryota</taxon>
        <taxon>Metazoa</taxon>
        <taxon>Porifera</taxon>
        <taxon>Demospongiae</taxon>
        <taxon>Heteroscleromorpha</taxon>
        <taxon>Haplosclerida</taxon>
        <taxon>Niphatidae</taxon>
        <taxon>Amphimedon</taxon>
    </lineage>
</organism>
<dbReference type="STRING" id="400682.A0A1X7SI79"/>
<feature type="domain" description="Ubiquitin carboxyl-terminal hydrolase 47 C-terminal" evidence="1">
    <location>
        <begin position="127"/>
        <end position="205"/>
    </location>
</feature>